<protein>
    <submittedName>
        <fullName evidence="2">Uncharacterized protein</fullName>
    </submittedName>
</protein>
<gene>
    <name evidence="2" type="ORF">ACFFN0_15550</name>
</gene>
<evidence type="ECO:0000313" key="3">
    <source>
        <dbReference type="Proteomes" id="UP001589613"/>
    </source>
</evidence>
<evidence type="ECO:0000313" key="2">
    <source>
        <dbReference type="EMBL" id="MFB9733463.1"/>
    </source>
</evidence>
<proteinExistence type="predicted"/>
<sequence>MSRRRPPSIYPPSTGELMDRADLLARRLLYEAPERDGRAMVRAWGEVVEGAAELWSHLPRPSDLPGTGHDVITQLARTARTLHRSAGQARQVDPTLQEIGTLFTRAAGMIENSGIGRTGTRWTPRQNQDAFAARLHIMHTLYVTSHAVSVALATTARAENRDERLQVYNVPADDLRARVLDAEQIAHSYLRGHYPTGLDGRHRQPVDDTRIEDAIATWDVHAQRTLTRAPTPDAMAQVAGTAFAATVHTHRLWRAAADTGHVDPHAYTHEITPALETMIERWGHANTVWHTLHHPQVPTAGDLREASWELVNAMLEVTRDRIGAATGQHIAERVHMPTVLRSLHHLHATLASVGELFHDTARRAPFVVNARPANDLARELDPPTNKPRSVPRGWPETDPTENPVIAPRDILLRRAVLLPEPLRPLLERPSGQAAAASRAALRATIGADDRNVESMHLPPSWATNEPAPTRLTRSQTTERHRAAPAPAPGAVTTPGR</sequence>
<organism evidence="2 3">
    <name type="scientific">Ornithinimicrobium kibberense</name>
    <dbReference type="NCBI Taxonomy" id="282060"/>
    <lineage>
        <taxon>Bacteria</taxon>
        <taxon>Bacillati</taxon>
        <taxon>Actinomycetota</taxon>
        <taxon>Actinomycetes</taxon>
        <taxon>Micrococcales</taxon>
        <taxon>Ornithinimicrobiaceae</taxon>
        <taxon>Ornithinimicrobium</taxon>
    </lineage>
</organism>
<dbReference type="EMBL" id="JBHMAX010000036">
    <property type="protein sequence ID" value="MFB9733463.1"/>
    <property type="molecule type" value="Genomic_DNA"/>
</dbReference>
<reference evidence="2 3" key="1">
    <citation type="submission" date="2024-09" db="EMBL/GenBank/DDBJ databases">
        <authorList>
            <person name="Sun Q."/>
            <person name="Mori K."/>
        </authorList>
    </citation>
    <scope>NUCLEOTIDE SEQUENCE [LARGE SCALE GENOMIC DNA]</scope>
    <source>
        <strain evidence="2 3">JCM 12763</strain>
    </source>
</reference>
<feature type="region of interest" description="Disordered" evidence="1">
    <location>
        <begin position="450"/>
        <end position="496"/>
    </location>
</feature>
<dbReference type="RefSeq" id="WP_141339274.1">
    <property type="nucleotide sequence ID" value="NZ_JBHMAX010000036.1"/>
</dbReference>
<evidence type="ECO:0000256" key="1">
    <source>
        <dbReference type="SAM" id="MobiDB-lite"/>
    </source>
</evidence>
<accession>A0ABV5V6K8</accession>
<name>A0ABV5V6K8_9MICO</name>
<keyword evidence="3" id="KW-1185">Reference proteome</keyword>
<feature type="region of interest" description="Disordered" evidence="1">
    <location>
        <begin position="376"/>
        <end position="402"/>
    </location>
</feature>
<dbReference type="Proteomes" id="UP001589613">
    <property type="component" value="Unassembled WGS sequence"/>
</dbReference>
<comment type="caution">
    <text evidence="2">The sequence shown here is derived from an EMBL/GenBank/DDBJ whole genome shotgun (WGS) entry which is preliminary data.</text>
</comment>